<dbReference type="AlphaFoldDB" id="A0A0R0M4L9"/>
<evidence type="ECO:0000313" key="3">
    <source>
        <dbReference type="Proteomes" id="UP000051530"/>
    </source>
</evidence>
<dbReference type="SMART" id="SM01126">
    <property type="entry name" value="DDE_Tnp_IS1595"/>
    <property type="match status" value="1"/>
</dbReference>
<dbReference type="Proteomes" id="UP000051530">
    <property type="component" value="Unassembled WGS sequence"/>
</dbReference>
<reference evidence="2 3" key="1">
    <citation type="submission" date="2015-07" db="EMBL/GenBank/DDBJ databases">
        <title>The genome of Pseudoloma neurophilia, a relevant intracellular parasite of the zebrafish.</title>
        <authorList>
            <person name="Ndikumana S."/>
            <person name="Pelin A."/>
            <person name="Sanders J."/>
            <person name="Corradi N."/>
        </authorList>
    </citation>
    <scope>NUCLEOTIDE SEQUENCE [LARGE SCALE GENOMIC DNA]</scope>
    <source>
        <strain evidence="2 3">MK1</strain>
    </source>
</reference>
<dbReference type="InterPro" id="IPR053164">
    <property type="entry name" value="IS1016-like_transposase"/>
</dbReference>
<protein>
    <submittedName>
        <fullName evidence="2">Putative transposable element</fullName>
    </submittedName>
</protein>
<gene>
    <name evidence="2" type="ORF">M153_2220002429</name>
</gene>
<evidence type="ECO:0000313" key="2">
    <source>
        <dbReference type="EMBL" id="KRH94526.1"/>
    </source>
</evidence>
<dbReference type="PANTHER" id="PTHR47163">
    <property type="entry name" value="DDE_TNP_IS1595 DOMAIN-CONTAINING PROTEIN"/>
    <property type="match status" value="1"/>
</dbReference>
<dbReference type="EMBL" id="LGUB01000062">
    <property type="protein sequence ID" value="KRH94526.1"/>
    <property type="molecule type" value="Genomic_DNA"/>
</dbReference>
<comment type="caution">
    <text evidence="2">The sequence shown here is derived from an EMBL/GenBank/DDBJ whole genome shotgun (WGS) entry which is preliminary data.</text>
</comment>
<organism evidence="2 3">
    <name type="scientific">Pseudoloma neurophilia</name>
    <dbReference type="NCBI Taxonomy" id="146866"/>
    <lineage>
        <taxon>Eukaryota</taxon>
        <taxon>Fungi</taxon>
        <taxon>Fungi incertae sedis</taxon>
        <taxon>Microsporidia</taxon>
        <taxon>Pseudoloma</taxon>
    </lineage>
</organism>
<proteinExistence type="predicted"/>
<evidence type="ECO:0000259" key="1">
    <source>
        <dbReference type="SMART" id="SM01126"/>
    </source>
</evidence>
<name>A0A0R0M4L9_9MICR</name>
<dbReference type="VEuPathDB" id="MicrosporidiaDB:M153_2220002429"/>
<dbReference type="InterPro" id="IPR024445">
    <property type="entry name" value="Tnp_ISXO2-like"/>
</dbReference>
<feature type="domain" description="ISXO2-like transposase" evidence="1">
    <location>
        <begin position="37"/>
        <end position="148"/>
    </location>
</feature>
<sequence>MPFRGLSIKLNYKYSNMIRFLRQIKKTPKKKFKKIQMIRGENIIVEIDESKFGKRNYRGQFVEGKWFLGLVENTKERKMILIPVKKRDSTTLLQIIKKYVHPQSVIHTDKWRQYNDLKNHFRDHKTVNHSEHYKNQNTGVHTNTIKGNCFL</sequence>
<accession>A0A0R0M4L9</accession>
<dbReference type="PANTHER" id="PTHR47163:SF3">
    <property type="entry name" value="PROTEIN CBG18017"/>
    <property type="match status" value="1"/>
</dbReference>
<dbReference type="Pfam" id="PF12762">
    <property type="entry name" value="DDE_Tnp_IS1595"/>
    <property type="match status" value="1"/>
</dbReference>
<dbReference type="OrthoDB" id="2192452at2759"/>
<keyword evidence="3" id="KW-1185">Reference proteome</keyword>